<dbReference type="EMBL" id="KI913116">
    <property type="protein sequence ID" value="ETV86472.1"/>
    <property type="molecule type" value="Genomic_DNA"/>
</dbReference>
<sequence length="1523" mass="175911">MRRRINEGDVQVELIEAKSTHRRFLPRVAAYELIQLDDGQFRVLERPRSASAMNSKKCPRPPIPSRAVRAVHKQRATSDKQPYLESLATTRSSKSSNSPGVWRGGDDNSGDSKHDDKLSVLEAALVDKVKWREAAVQEMMAASKTSSRQSTTRVLKLMQCAAVVRQLSVDVVNALKAWRHHSMDTTKEFRWLGRNYLVQMANDLDWLGDEGMLAHALGIPTCTNNPLLCAITLTDPHWQRYCAAPTPARLAQLQATLHMSNEVDGDMLLTILAVIANELDRHPHPLVVVLPVEGEIDVPLNDVSNASLALPHNEDIDDCATAARRPLIVSCFYAWLQRHDLFQRYQRARQKRDTARIQRLFLAWHRHGLECALARRVICRRAFATWQYQMQRWRTAKLLRRQARRRLARAAIHMWRSQTAKYRAARHIAVAWLRHYRNSRQKRTRMQMTSTAAGNGHELQLMRVKLQTVQARSIQRRWRDMVAQQKWELKLQTVQAESARMNQQLQARIIQSKWRVLRVQLQQQRNVHAVAVQQWWRLAKSSQVRRGQTLASARIQMWWRQRTKAQRRRRCVTAARTVQSWWRARRVRRMQLRVASTGIQMQWRNCMRRWHFRCVFRPLTTAWLVQGTMLAIQQRHRWRSQASRRLQRCWAAYRLRVRTHAQTVLAMVWRLVTWRRQRRRAVLSIQKAYRTYVEYRWWLWHYRMATRIQRLVRAFLRRRRAAKTLIAAARNFLSKKVWSTAVALGTTAADEPYYALWISQGAAYVSCIQNRTLASARIQMWWRKRAKAQRRRRCVAAARTVQSWWRARRVRRMQLRIVAYETVLHVVFACDARRVASTGIQMQWRNCMRRWHFRCVFRPLTTAWLVQGTMLAIQQRHRWRSQASRRLQRCWAAYRLRVRTHAQTVLAMVWRLVTWRRQRRRAVLSIQKAYRTYVEYRWWLWHYRMATRIQRLVRAFLRRRRAAKTLIAAARNFLSKKVWSTAVALGTTAADEPYYALWLSQGVAYVSCIQHRKRGSLQLDKATWRVLNALHMFRSSKVRTKDWEFAALEVLGQVEVVETDTTIQLTMPPEYALGKVLHRSESLAQVNKTKTTKRTLTVLDAAAGLSIPDLLDSLNDNRDVNERDAAGQTPLHVVVAMPHDDKQHDVMDILLEHGADVHAKDYDGVTPLMILAGHGHPMLLDKLMHVARLDAVDNKGYTALHHACAKNNRRACELLIETARDRCGSLNCASYDGTFPLHVLAILGHVECACVLQQENTWNVNVRDAEGRSPLHLAIAYNHSTFVTFLLEMGADPDVRDVLSRTPLHYAMECKCGLEMVSSLRKFKVDLNAADERGDTALHWAAHSGHQKLVNHLVNLGADTLLQNSDWETPAQLAAANGYEGCVAIFSRASKKKPQFVASPTAAPVTSYVSMESHSEPADATKTCGNDLSSEFGAAAMPDVEASQWVYDEFGGCYDTATGTYWSPDGLGGYYDASQQVAYADNNSIEFSYDNGESYGDTNNYDYGAAENDSARAAENAKPWSDY</sequence>
<feature type="compositionally biased region" description="Polar residues" evidence="4">
    <location>
        <begin position="87"/>
        <end position="99"/>
    </location>
</feature>
<dbReference type="OrthoDB" id="73541at2759"/>
<dbReference type="PROSITE" id="PS50297">
    <property type="entry name" value="ANK_REP_REGION"/>
    <property type="match status" value="3"/>
</dbReference>
<evidence type="ECO:0000256" key="4">
    <source>
        <dbReference type="SAM" id="MobiDB-lite"/>
    </source>
</evidence>
<dbReference type="InterPro" id="IPR002110">
    <property type="entry name" value="Ankyrin_rpt"/>
</dbReference>
<accession>W4H3J0</accession>
<dbReference type="PROSITE" id="PS50088">
    <property type="entry name" value="ANK_REPEAT"/>
    <property type="match status" value="3"/>
</dbReference>
<dbReference type="PANTHER" id="PTHR24198:SF165">
    <property type="entry name" value="ANKYRIN REPEAT-CONTAINING PROTEIN-RELATED"/>
    <property type="match status" value="1"/>
</dbReference>
<dbReference type="GeneID" id="20803656"/>
<dbReference type="InterPro" id="IPR036770">
    <property type="entry name" value="Ankyrin_rpt-contain_sf"/>
</dbReference>
<dbReference type="SMART" id="SM00248">
    <property type="entry name" value="ANK"/>
    <property type="match status" value="8"/>
</dbReference>
<organism evidence="5">
    <name type="scientific">Aphanomyces astaci</name>
    <name type="common">Crayfish plague agent</name>
    <dbReference type="NCBI Taxonomy" id="112090"/>
    <lineage>
        <taxon>Eukaryota</taxon>
        <taxon>Sar</taxon>
        <taxon>Stramenopiles</taxon>
        <taxon>Oomycota</taxon>
        <taxon>Saprolegniomycetes</taxon>
        <taxon>Saprolegniales</taxon>
        <taxon>Verrucalvaceae</taxon>
        <taxon>Aphanomyces</taxon>
    </lineage>
</organism>
<dbReference type="Gene3D" id="1.25.40.20">
    <property type="entry name" value="Ankyrin repeat-containing domain"/>
    <property type="match status" value="3"/>
</dbReference>
<proteinExistence type="predicted"/>
<reference evidence="5" key="1">
    <citation type="submission" date="2013-12" db="EMBL/GenBank/DDBJ databases">
        <title>The Genome Sequence of Aphanomyces astaci APO3.</title>
        <authorList>
            <consortium name="The Broad Institute Genomics Platform"/>
            <person name="Russ C."/>
            <person name="Tyler B."/>
            <person name="van West P."/>
            <person name="Dieguez-Uribeondo J."/>
            <person name="Young S.K."/>
            <person name="Zeng Q."/>
            <person name="Gargeya S."/>
            <person name="Fitzgerald M."/>
            <person name="Abouelleil A."/>
            <person name="Alvarado L."/>
            <person name="Chapman S.B."/>
            <person name="Gainer-Dewar J."/>
            <person name="Goldberg J."/>
            <person name="Griggs A."/>
            <person name="Gujja S."/>
            <person name="Hansen M."/>
            <person name="Howarth C."/>
            <person name="Imamovic A."/>
            <person name="Ireland A."/>
            <person name="Larimer J."/>
            <person name="McCowan C."/>
            <person name="Murphy C."/>
            <person name="Pearson M."/>
            <person name="Poon T.W."/>
            <person name="Priest M."/>
            <person name="Roberts A."/>
            <person name="Saif S."/>
            <person name="Shea T."/>
            <person name="Sykes S."/>
            <person name="Wortman J."/>
            <person name="Nusbaum C."/>
            <person name="Birren B."/>
        </authorList>
    </citation>
    <scope>NUCLEOTIDE SEQUENCE [LARGE SCALE GENOMIC DNA]</scope>
    <source>
        <strain evidence="5">APO3</strain>
    </source>
</reference>
<name>W4H3J0_APHAT</name>
<evidence type="ECO:0000256" key="2">
    <source>
        <dbReference type="ARBA" id="ARBA00023043"/>
    </source>
</evidence>
<evidence type="ECO:0000256" key="3">
    <source>
        <dbReference type="PROSITE-ProRule" id="PRU00023"/>
    </source>
</evidence>
<feature type="region of interest" description="Disordered" evidence="4">
    <location>
        <begin position="1498"/>
        <end position="1523"/>
    </location>
</feature>
<dbReference type="SUPFAM" id="SSF48403">
    <property type="entry name" value="Ankyrin repeat"/>
    <property type="match status" value="1"/>
</dbReference>
<feature type="repeat" description="ANK" evidence="3">
    <location>
        <begin position="1266"/>
        <end position="1298"/>
    </location>
</feature>
<feature type="region of interest" description="Disordered" evidence="4">
    <location>
        <begin position="47"/>
        <end position="115"/>
    </location>
</feature>
<evidence type="ECO:0000313" key="5">
    <source>
        <dbReference type="EMBL" id="ETV86472.1"/>
    </source>
</evidence>
<keyword evidence="2 3" id="KW-0040">ANK repeat</keyword>
<feature type="compositionally biased region" description="Basic and acidic residues" evidence="4">
    <location>
        <begin position="104"/>
        <end position="115"/>
    </location>
</feature>
<dbReference type="VEuPathDB" id="FungiDB:H257_01660"/>
<dbReference type="Pfam" id="PF13637">
    <property type="entry name" value="Ank_4"/>
    <property type="match status" value="1"/>
</dbReference>
<feature type="repeat" description="ANK" evidence="3">
    <location>
        <begin position="1333"/>
        <end position="1365"/>
    </location>
</feature>
<dbReference type="PROSITE" id="PS50096">
    <property type="entry name" value="IQ"/>
    <property type="match status" value="2"/>
</dbReference>
<dbReference type="PANTHER" id="PTHR24198">
    <property type="entry name" value="ANKYRIN REPEAT AND PROTEIN KINASE DOMAIN-CONTAINING PROTEIN"/>
    <property type="match status" value="1"/>
</dbReference>
<dbReference type="Pfam" id="PF12796">
    <property type="entry name" value="Ank_2"/>
    <property type="match status" value="2"/>
</dbReference>
<evidence type="ECO:0000256" key="1">
    <source>
        <dbReference type="ARBA" id="ARBA00022737"/>
    </source>
</evidence>
<protein>
    <submittedName>
        <fullName evidence="5">Uncharacterized protein</fullName>
    </submittedName>
</protein>
<dbReference type="STRING" id="112090.W4H3J0"/>
<dbReference type="RefSeq" id="XP_009823272.1">
    <property type="nucleotide sequence ID" value="XM_009824970.1"/>
</dbReference>
<gene>
    <name evidence="5" type="ORF">H257_01660</name>
</gene>
<keyword evidence="1" id="KW-0677">Repeat</keyword>
<feature type="repeat" description="ANK" evidence="3">
    <location>
        <begin position="1126"/>
        <end position="1162"/>
    </location>
</feature>